<evidence type="ECO:0000313" key="4">
    <source>
        <dbReference type="Proteomes" id="UP000233332"/>
    </source>
</evidence>
<name>A0A2N3L3X9_9PROT</name>
<keyword evidence="2" id="KW-0812">Transmembrane</keyword>
<evidence type="ECO:0008006" key="5">
    <source>
        <dbReference type="Google" id="ProtNLM"/>
    </source>
</evidence>
<gene>
    <name evidence="3" type="ORF">COO92_16370</name>
</gene>
<dbReference type="Pfam" id="PF16083">
    <property type="entry name" value="Phage_holin_3_3"/>
    <property type="match status" value="1"/>
</dbReference>
<reference evidence="3 4" key="1">
    <citation type="submission" date="2017-09" db="EMBL/GenBank/DDBJ databases">
        <title>Biodiversity and function of Thalassospira species in the particle-attached aromatic-hydrocarbon-degrading consortia from the surface seawater of the China South Sea.</title>
        <authorList>
            <person name="Dong C."/>
            <person name="Lai Q."/>
            <person name="Shao Z."/>
        </authorList>
    </citation>
    <scope>NUCLEOTIDE SEQUENCE [LARGE SCALE GENOMIC DNA]</scope>
    <source>
        <strain evidence="3 4">139Z-12</strain>
    </source>
</reference>
<evidence type="ECO:0000313" key="3">
    <source>
        <dbReference type="EMBL" id="PKR57515.1"/>
    </source>
</evidence>
<dbReference type="Proteomes" id="UP000233332">
    <property type="component" value="Unassembled WGS sequence"/>
</dbReference>
<keyword evidence="4" id="KW-1185">Reference proteome</keyword>
<feature type="transmembrane region" description="Helical" evidence="2">
    <location>
        <begin position="91"/>
        <end position="110"/>
    </location>
</feature>
<dbReference type="EMBL" id="NXGX01000006">
    <property type="protein sequence ID" value="PKR57515.1"/>
    <property type="molecule type" value="Genomic_DNA"/>
</dbReference>
<keyword evidence="2" id="KW-0472">Membrane</keyword>
<evidence type="ECO:0000256" key="2">
    <source>
        <dbReference type="SAM" id="Phobius"/>
    </source>
</evidence>
<keyword evidence="2" id="KW-1133">Transmembrane helix</keyword>
<dbReference type="InterPro" id="IPR032126">
    <property type="entry name" value="LydA_holin"/>
</dbReference>
<sequence length="147" mass="15932">MAGHQARAYGAGDIVVPDRGRRGSARHQRHASGGEMQENLPPDFSVDTLIGLIKANGLLVGFAVLVRMLWHQRLVRLGQRRFWSWDLVWEIPMAVMCAAVGSGVASYFALEGSQAVACIGICSWLGPSGSQAMLDRLLANYAKGQPK</sequence>
<dbReference type="AlphaFoldDB" id="A0A2N3L3X9"/>
<comment type="caution">
    <text evidence="3">The sequence shown here is derived from an EMBL/GenBank/DDBJ whole genome shotgun (WGS) entry which is preliminary data.</text>
</comment>
<proteinExistence type="predicted"/>
<feature type="region of interest" description="Disordered" evidence="1">
    <location>
        <begin position="15"/>
        <end position="39"/>
    </location>
</feature>
<protein>
    <recommendedName>
        <fullName evidence="5">Holin</fullName>
    </recommendedName>
</protein>
<evidence type="ECO:0000256" key="1">
    <source>
        <dbReference type="SAM" id="MobiDB-lite"/>
    </source>
</evidence>
<feature type="transmembrane region" description="Helical" evidence="2">
    <location>
        <begin position="49"/>
        <end position="70"/>
    </location>
</feature>
<organism evidence="3 4">
    <name type="scientific">Thalassospira lohafexi</name>
    <dbReference type="NCBI Taxonomy" id="744227"/>
    <lineage>
        <taxon>Bacteria</taxon>
        <taxon>Pseudomonadati</taxon>
        <taxon>Pseudomonadota</taxon>
        <taxon>Alphaproteobacteria</taxon>
        <taxon>Rhodospirillales</taxon>
        <taxon>Thalassospiraceae</taxon>
        <taxon>Thalassospira</taxon>
    </lineage>
</organism>
<accession>A0A2N3L3X9</accession>